<dbReference type="GO" id="GO:0005762">
    <property type="term" value="C:mitochondrial large ribosomal subunit"/>
    <property type="evidence" value="ECO:0007669"/>
    <property type="project" value="TreeGrafter"/>
</dbReference>
<reference evidence="10" key="1">
    <citation type="submission" date="2025-08" db="UniProtKB">
        <authorList>
            <consortium name="RefSeq"/>
        </authorList>
    </citation>
    <scope>IDENTIFICATION</scope>
</reference>
<comment type="similarity">
    <text evidence="2">Belongs to the universal ribosomal protein uL23 family.</text>
</comment>
<evidence type="ECO:0000313" key="10">
    <source>
        <dbReference type="RefSeq" id="XP_014474447.1"/>
    </source>
</evidence>
<dbReference type="FunFam" id="3.30.70.330:FF:000284">
    <property type="entry name" value="39S ribosomal protein L23, mitochondrial"/>
    <property type="match status" value="1"/>
</dbReference>
<evidence type="ECO:0000313" key="9">
    <source>
        <dbReference type="Proteomes" id="UP000515204"/>
    </source>
</evidence>
<dbReference type="AlphaFoldDB" id="A0A6P3X865"/>
<evidence type="ECO:0000256" key="7">
    <source>
        <dbReference type="ARBA" id="ARBA00039977"/>
    </source>
</evidence>
<evidence type="ECO:0000256" key="8">
    <source>
        <dbReference type="ARBA" id="ARBA00041375"/>
    </source>
</evidence>
<dbReference type="KEGG" id="dqu:106744300"/>
<dbReference type="PANTHER" id="PTHR12059:SF5">
    <property type="entry name" value="LARGE RIBOSOMAL SUBUNIT PROTEIN UL23M"/>
    <property type="match status" value="1"/>
</dbReference>
<comment type="subunit">
    <text evidence="6">Component of the mitochondrial ribosome large subunit (39S) which comprises a 16S rRNA and about 50 distinct proteins.</text>
</comment>
<dbReference type="RefSeq" id="XP_014474447.1">
    <property type="nucleotide sequence ID" value="XM_014618961.1"/>
</dbReference>
<dbReference type="SUPFAM" id="SSF54189">
    <property type="entry name" value="Ribosomal proteins S24e, L23 and L15e"/>
    <property type="match status" value="1"/>
</dbReference>
<dbReference type="GO" id="GO:0032543">
    <property type="term" value="P:mitochondrial translation"/>
    <property type="evidence" value="ECO:0007669"/>
    <property type="project" value="TreeGrafter"/>
</dbReference>
<dbReference type="Proteomes" id="UP000515204">
    <property type="component" value="Unplaced"/>
</dbReference>
<evidence type="ECO:0000256" key="3">
    <source>
        <dbReference type="ARBA" id="ARBA00022980"/>
    </source>
</evidence>
<evidence type="ECO:0000256" key="5">
    <source>
        <dbReference type="ARBA" id="ARBA00023274"/>
    </source>
</evidence>
<dbReference type="CTD" id="6150"/>
<dbReference type="Gene3D" id="3.30.70.330">
    <property type="match status" value="1"/>
</dbReference>
<keyword evidence="4" id="KW-0496">Mitochondrion</keyword>
<comment type="subcellular location">
    <subcellularLocation>
        <location evidence="1">Mitochondrion</location>
    </subcellularLocation>
</comment>
<evidence type="ECO:0000256" key="6">
    <source>
        <dbReference type="ARBA" id="ARBA00038782"/>
    </source>
</evidence>
<dbReference type="Pfam" id="PF00276">
    <property type="entry name" value="Ribosomal_L23"/>
    <property type="match status" value="1"/>
</dbReference>
<dbReference type="InterPro" id="IPR012677">
    <property type="entry name" value="Nucleotide-bd_a/b_plait_sf"/>
</dbReference>
<proteinExistence type="inferred from homology"/>
<keyword evidence="5" id="KW-0687">Ribonucleoprotein</keyword>
<dbReference type="InterPro" id="IPR013025">
    <property type="entry name" value="Ribosomal_uL23-like"/>
</dbReference>
<protein>
    <recommendedName>
        <fullName evidence="7">Large ribosomal subunit protein uL23m</fullName>
    </recommendedName>
    <alternativeName>
        <fullName evidence="8">39S ribosomal protein L23, mitochondrial</fullName>
    </alternativeName>
</protein>
<organism evidence="9 10">
    <name type="scientific">Dinoponera quadriceps</name>
    <name type="common">South American ant</name>
    <dbReference type="NCBI Taxonomy" id="609295"/>
    <lineage>
        <taxon>Eukaryota</taxon>
        <taxon>Metazoa</taxon>
        <taxon>Ecdysozoa</taxon>
        <taxon>Arthropoda</taxon>
        <taxon>Hexapoda</taxon>
        <taxon>Insecta</taxon>
        <taxon>Pterygota</taxon>
        <taxon>Neoptera</taxon>
        <taxon>Endopterygota</taxon>
        <taxon>Hymenoptera</taxon>
        <taxon>Apocrita</taxon>
        <taxon>Aculeata</taxon>
        <taxon>Formicoidea</taxon>
        <taxon>Formicidae</taxon>
        <taxon>Ponerinae</taxon>
        <taxon>Ponerini</taxon>
        <taxon>Dinoponera</taxon>
    </lineage>
</organism>
<keyword evidence="3 10" id="KW-0689">Ribosomal protein</keyword>
<dbReference type="GeneID" id="106744300"/>
<dbReference type="GO" id="GO:0003735">
    <property type="term" value="F:structural constituent of ribosome"/>
    <property type="evidence" value="ECO:0007669"/>
    <property type="project" value="InterPro"/>
</dbReference>
<keyword evidence="9" id="KW-1185">Reference proteome</keyword>
<dbReference type="PANTHER" id="PTHR12059">
    <property type="entry name" value="RIBOSOMAL PROTEIN L23-RELATED"/>
    <property type="match status" value="1"/>
</dbReference>
<sequence>MSTRWYPLYQRGNPQLRVFLPNFWMKLIAPTYKQPSNVVNFHCSMEMTKHDVKNYLEKIYNVKVMFVRTRIAAGKTKKHEFQSGAIIKEDDRKLAYVGLPKDQSFVFPQLFKEAQKEVDEDNVDKSKADLKNFIDSSKAPGLPPWFRM</sequence>
<evidence type="ECO:0000256" key="4">
    <source>
        <dbReference type="ARBA" id="ARBA00023128"/>
    </source>
</evidence>
<accession>A0A6P3X865</accession>
<dbReference type="OrthoDB" id="275582at2759"/>
<evidence type="ECO:0000256" key="1">
    <source>
        <dbReference type="ARBA" id="ARBA00004173"/>
    </source>
</evidence>
<evidence type="ECO:0000256" key="2">
    <source>
        <dbReference type="ARBA" id="ARBA00006700"/>
    </source>
</evidence>
<name>A0A6P3X865_DINQU</name>
<gene>
    <name evidence="10" type="primary">LOC106744300</name>
</gene>
<dbReference type="InterPro" id="IPR012678">
    <property type="entry name" value="Ribosomal_uL23/eL15/eS24_sf"/>
</dbReference>